<dbReference type="Proteomes" id="UP000276295">
    <property type="component" value="Unassembled WGS sequence"/>
</dbReference>
<dbReference type="OrthoDB" id="8452319at2"/>
<dbReference type="AlphaFoldDB" id="A0A3A5K3I2"/>
<organism evidence="1 2">
    <name type="scientific">Buttiauxella izardii</name>
    <dbReference type="NCBI Taxonomy" id="82991"/>
    <lineage>
        <taxon>Bacteria</taxon>
        <taxon>Pseudomonadati</taxon>
        <taxon>Pseudomonadota</taxon>
        <taxon>Gammaproteobacteria</taxon>
        <taxon>Enterobacterales</taxon>
        <taxon>Enterobacteriaceae</taxon>
        <taxon>Buttiauxella</taxon>
    </lineage>
</organism>
<dbReference type="EMBL" id="QZWH01000006">
    <property type="protein sequence ID" value="RJT26914.1"/>
    <property type="molecule type" value="Genomic_DNA"/>
</dbReference>
<dbReference type="Pfam" id="PF05135">
    <property type="entry name" value="Phage_connect_1"/>
    <property type="match status" value="1"/>
</dbReference>
<accession>A0A3A5K3I2</accession>
<reference evidence="1 2" key="1">
    <citation type="submission" date="2018-09" db="EMBL/GenBank/DDBJ databases">
        <title>Draft genome sequence of Buttiauxella izardii CCUG 35510T.</title>
        <authorList>
            <person name="Salva-Serra F."/>
            <person name="Marathe N."/>
            <person name="Moore E."/>
            <person name="Stadler-Svensson L."/>
            <person name="Engstrom-Jakobsson H."/>
        </authorList>
    </citation>
    <scope>NUCLEOTIDE SEQUENCE [LARGE SCALE GENOMIC DNA]</scope>
    <source>
        <strain evidence="1 2">CCUG 35510</strain>
    </source>
</reference>
<dbReference type="InterPro" id="IPR006450">
    <property type="entry name" value="Phage_HK97_gp6-like"/>
</dbReference>
<dbReference type="CDD" id="cd08054">
    <property type="entry name" value="gp6"/>
    <property type="match status" value="1"/>
</dbReference>
<evidence type="ECO:0000313" key="1">
    <source>
        <dbReference type="EMBL" id="RJT26914.1"/>
    </source>
</evidence>
<keyword evidence="2" id="KW-1185">Reference proteome</keyword>
<dbReference type="RefSeq" id="WP_120063484.1">
    <property type="nucleotide sequence ID" value="NZ_QZWH01000006.1"/>
</dbReference>
<dbReference type="NCBIfam" id="TIGR01560">
    <property type="entry name" value="put_DNA_pack"/>
    <property type="match status" value="1"/>
</dbReference>
<sequence length="107" mass="12288">MLVTLQELKRQLKLEDDFTEEDELLNLLGGAVQTRTETFLNRKLYAATEAVPEADPDGLKLPEDVKLGMLMLATHFYENRSSVSEVDQLEMPLSYKWLVGPYRFIPL</sequence>
<proteinExistence type="predicted"/>
<protein>
    <submittedName>
        <fullName evidence="1">Phage gp6-like head-tail connector protein</fullName>
    </submittedName>
</protein>
<gene>
    <name evidence="1" type="ORF">D6029_03770</name>
</gene>
<comment type="caution">
    <text evidence="1">The sequence shown here is derived from an EMBL/GenBank/DDBJ whole genome shotgun (WGS) entry which is preliminary data.</text>
</comment>
<evidence type="ECO:0000313" key="2">
    <source>
        <dbReference type="Proteomes" id="UP000276295"/>
    </source>
</evidence>
<dbReference type="Gene3D" id="1.10.3230.30">
    <property type="entry name" value="Phage gp6-like head-tail connector protein"/>
    <property type="match status" value="1"/>
</dbReference>
<name>A0A3A5K3I2_9ENTR</name>
<dbReference type="InterPro" id="IPR021146">
    <property type="entry name" value="Phage_gp6-like_head-tail"/>
</dbReference>